<dbReference type="Proteomes" id="UP000005237">
    <property type="component" value="Unassembled WGS sequence"/>
</dbReference>
<dbReference type="AlphaFoldDB" id="A0A8R1EPQ9"/>
<reference evidence="4" key="1">
    <citation type="submission" date="2010-08" db="EMBL/GenBank/DDBJ databases">
        <authorList>
            <consortium name="Caenorhabditis japonica Sequencing Consortium"/>
            <person name="Wilson R.K."/>
        </authorList>
    </citation>
    <scope>NUCLEOTIDE SEQUENCE [LARGE SCALE GENOMIC DNA]</scope>
    <source>
        <strain evidence="4">DF5081</strain>
    </source>
</reference>
<evidence type="ECO:0000256" key="1">
    <source>
        <dbReference type="SAM" id="SignalP"/>
    </source>
</evidence>
<protein>
    <submittedName>
        <fullName evidence="3">CW domain-containing protein</fullName>
    </submittedName>
</protein>
<dbReference type="SMART" id="SM00605">
    <property type="entry name" value="CW"/>
    <property type="match status" value="1"/>
</dbReference>
<dbReference type="PANTHER" id="PTHR47629:SF8">
    <property type="entry name" value="PAN-3 DOMAIN-CONTAINING PROTEIN"/>
    <property type="match status" value="1"/>
</dbReference>
<reference evidence="3" key="2">
    <citation type="submission" date="2022-06" db="UniProtKB">
        <authorList>
            <consortium name="EnsemblMetazoa"/>
        </authorList>
    </citation>
    <scope>IDENTIFICATION</scope>
    <source>
        <strain evidence="3">DF5081</strain>
    </source>
</reference>
<dbReference type="EnsemblMetazoa" id="CJA40952.1">
    <property type="protein sequence ID" value="CJA40952.1"/>
    <property type="gene ID" value="WBGene00216800"/>
</dbReference>
<proteinExistence type="predicted"/>
<keyword evidence="1" id="KW-0732">Signal</keyword>
<dbReference type="Pfam" id="PF08277">
    <property type="entry name" value="PAN_3"/>
    <property type="match status" value="1"/>
</dbReference>
<name>A0A8R1EPQ9_CAEJA</name>
<keyword evidence="4" id="KW-1185">Reference proteome</keyword>
<feature type="signal peptide" evidence="1">
    <location>
        <begin position="1"/>
        <end position="22"/>
    </location>
</feature>
<accession>A0A8R1EPQ9</accession>
<evidence type="ECO:0000313" key="3">
    <source>
        <dbReference type="EnsemblMetazoa" id="CJA40952.1"/>
    </source>
</evidence>
<sequence>MVTRHHFLGLLVTFYAFAFSNAESCKVRLIVVWGEPEDNGSEQVASWDKCKTKCLAEESCLLISQTLTDQNATSAPCRIHRFGNITAVKQLDKTSRKRVGFKKKFDNTVAVCPLSVDPPLFGEPTYTHGYLSKGTFYGFELTLYRREWLFRYYTSTCPSPSKIFLRCRVAVCLQVRWFTEPPYMADQLNASALCREGNGMGLSGNYDDKEYIWIRSE</sequence>
<organism evidence="3 4">
    <name type="scientific">Caenorhabditis japonica</name>
    <dbReference type="NCBI Taxonomy" id="281687"/>
    <lineage>
        <taxon>Eukaryota</taxon>
        <taxon>Metazoa</taxon>
        <taxon>Ecdysozoa</taxon>
        <taxon>Nematoda</taxon>
        <taxon>Chromadorea</taxon>
        <taxon>Rhabditida</taxon>
        <taxon>Rhabditina</taxon>
        <taxon>Rhabditomorpha</taxon>
        <taxon>Rhabditoidea</taxon>
        <taxon>Rhabditidae</taxon>
        <taxon>Peloderinae</taxon>
        <taxon>Caenorhabditis</taxon>
    </lineage>
</organism>
<evidence type="ECO:0000259" key="2">
    <source>
        <dbReference type="SMART" id="SM00605"/>
    </source>
</evidence>
<evidence type="ECO:0000313" key="4">
    <source>
        <dbReference type="Proteomes" id="UP000005237"/>
    </source>
</evidence>
<dbReference type="InterPro" id="IPR006583">
    <property type="entry name" value="PAN-3_domain"/>
</dbReference>
<feature type="chain" id="PRO_5035749760" evidence="1">
    <location>
        <begin position="23"/>
        <end position="217"/>
    </location>
</feature>
<feature type="domain" description="PAN-3" evidence="2">
    <location>
        <begin position="10"/>
        <end position="139"/>
    </location>
</feature>
<dbReference type="PANTHER" id="PTHR47629">
    <property type="entry name" value="C-TYPE LECTIN-RELATED"/>
    <property type="match status" value="1"/>
</dbReference>